<evidence type="ECO:0000313" key="5">
    <source>
        <dbReference type="Proteomes" id="UP000464657"/>
    </source>
</evidence>
<evidence type="ECO:0000256" key="2">
    <source>
        <dbReference type="SAM" id="SignalP"/>
    </source>
</evidence>
<feature type="domain" description="Thioredoxin" evidence="3">
    <location>
        <begin position="3"/>
        <end position="146"/>
    </location>
</feature>
<dbReference type="Pfam" id="PF13899">
    <property type="entry name" value="Thioredoxin_7"/>
    <property type="match status" value="1"/>
</dbReference>
<evidence type="ECO:0000313" key="4">
    <source>
        <dbReference type="EMBL" id="QHI36251.1"/>
    </source>
</evidence>
<gene>
    <name evidence="4" type="primary">dsbH_1</name>
    <name evidence="4" type="ORF">IMCC3317_16100</name>
</gene>
<dbReference type="PANTHER" id="PTHR15337">
    <property type="entry name" value="ANTERIOR GRADIENT PROTEIN-RELATED"/>
    <property type="match status" value="1"/>
</dbReference>
<dbReference type="SUPFAM" id="SSF52833">
    <property type="entry name" value="Thioredoxin-like"/>
    <property type="match status" value="1"/>
</dbReference>
<accession>A0A7L4ZID1</accession>
<dbReference type="InterPro" id="IPR036249">
    <property type="entry name" value="Thioredoxin-like_sf"/>
</dbReference>
<keyword evidence="1 2" id="KW-0732">Signal</keyword>
<feature type="chain" id="PRO_5029768542" evidence="2">
    <location>
        <begin position="21"/>
        <end position="146"/>
    </location>
</feature>
<dbReference type="InterPro" id="IPR013766">
    <property type="entry name" value="Thioredoxin_domain"/>
</dbReference>
<dbReference type="InterPro" id="IPR051099">
    <property type="entry name" value="AGR/TXD"/>
</dbReference>
<organism evidence="4 5">
    <name type="scientific">Kordia antarctica</name>
    <dbReference type="NCBI Taxonomy" id="1218801"/>
    <lineage>
        <taxon>Bacteria</taxon>
        <taxon>Pseudomonadati</taxon>
        <taxon>Bacteroidota</taxon>
        <taxon>Flavobacteriia</taxon>
        <taxon>Flavobacteriales</taxon>
        <taxon>Flavobacteriaceae</taxon>
        <taxon>Kordia</taxon>
    </lineage>
</organism>
<dbReference type="OrthoDB" id="981626at2"/>
<dbReference type="PROSITE" id="PS51352">
    <property type="entry name" value="THIOREDOXIN_2"/>
    <property type="match status" value="1"/>
</dbReference>
<proteinExistence type="predicted"/>
<evidence type="ECO:0000256" key="1">
    <source>
        <dbReference type="ARBA" id="ARBA00022729"/>
    </source>
</evidence>
<protein>
    <submittedName>
        <fullName evidence="4">Disulfide bond reductase DsbH</fullName>
        <ecNumber evidence="4">1.8.-.-</ecNumber>
    </submittedName>
</protein>
<evidence type="ECO:0000259" key="3">
    <source>
        <dbReference type="PROSITE" id="PS51352"/>
    </source>
</evidence>
<dbReference type="EMBL" id="CP019288">
    <property type="protein sequence ID" value="QHI36251.1"/>
    <property type="molecule type" value="Genomic_DNA"/>
</dbReference>
<dbReference type="KEGG" id="kan:IMCC3317_16100"/>
<keyword evidence="5" id="KW-1185">Reference proteome</keyword>
<dbReference type="GO" id="GO:0016491">
    <property type="term" value="F:oxidoreductase activity"/>
    <property type="evidence" value="ECO:0007669"/>
    <property type="project" value="UniProtKB-KW"/>
</dbReference>
<dbReference type="Proteomes" id="UP000464657">
    <property type="component" value="Chromosome"/>
</dbReference>
<dbReference type="Gene3D" id="3.40.30.10">
    <property type="entry name" value="Glutaredoxin"/>
    <property type="match status" value="1"/>
</dbReference>
<dbReference type="EC" id="1.8.-.-" evidence="4"/>
<reference evidence="4 5" key="1">
    <citation type="journal article" date="2013" name="Int. J. Syst. Evol. Microbiol.">
        <title>Kordia antarctica sp. nov., isolated from Antarctic seawater.</title>
        <authorList>
            <person name="Baek K."/>
            <person name="Choi A."/>
            <person name="Kang I."/>
            <person name="Lee K."/>
            <person name="Cho J.C."/>
        </authorList>
    </citation>
    <scope>NUCLEOTIDE SEQUENCE [LARGE SCALE GENOMIC DNA]</scope>
    <source>
        <strain evidence="4 5">IMCC3317</strain>
    </source>
</reference>
<dbReference type="PANTHER" id="PTHR15337:SF11">
    <property type="entry name" value="THIOREDOXIN DOMAIN-CONTAINING PROTEIN"/>
    <property type="match status" value="1"/>
</dbReference>
<name>A0A7L4ZID1_9FLAO</name>
<dbReference type="RefSeq" id="WP_160128974.1">
    <property type="nucleotide sequence ID" value="NZ_CP019288.1"/>
</dbReference>
<dbReference type="AlphaFoldDB" id="A0A7L4ZID1"/>
<sequence>MKKTLSSIFILLAITTTVNAQNWNTNFQEATAKAAKESKNIILVFSGSDWCAPCIKLEQSIFQSEAFKTFSATDYILVRADFPKRKKNKLSDSQQEQNNELAAMYNPNGYFPLVVVLNAEGKVLGKTGYKNTTPEDYISVLASFTK</sequence>
<feature type="signal peptide" evidence="2">
    <location>
        <begin position="1"/>
        <end position="20"/>
    </location>
</feature>
<keyword evidence="4" id="KW-0560">Oxidoreductase</keyword>